<dbReference type="RefSeq" id="WP_210886924.1">
    <property type="nucleotide sequence ID" value="NZ_CAKJVE010000004.1"/>
</dbReference>
<evidence type="ECO:0000256" key="4">
    <source>
        <dbReference type="ARBA" id="ARBA00022692"/>
    </source>
</evidence>
<dbReference type="GO" id="GO:0042121">
    <property type="term" value="P:alginic acid biosynthetic process"/>
    <property type="evidence" value="ECO:0007669"/>
    <property type="project" value="InterPro"/>
</dbReference>
<comment type="similarity">
    <text evidence="2 7">Belongs to the membrane-bound acyltransferase family.</text>
</comment>
<dbReference type="InterPro" id="IPR024194">
    <property type="entry name" value="Ac/AlaTfrase_AlgI/DltB"/>
</dbReference>
<keyword evidence="4" id="KW-0812">Transmembrane</keyword>
<dbReference type="EC" id="2.3.1.-" evidence="8"/>
<dbReference type="InterPro" id="IPR004299">
    <property type="entry name" value="MBOAT_fam"/>
</dbReference>
<dbReference type="AlphaFoldDB" id="A0AA86JFH9"/>
<dbReference type="Pfam" id="PF03062">
    <property type="entry name" value="MBOAT"/>
    <property type="match status" value="1"/>
</dbReference>
<accession>A0AA86JFH9</accession>
<dbReference type="PANTHER" id="PTHR13285">
    <property type="entry name" value="ACYLTRANSFERASE"/>
    <property type="match status" value="1"/>
</dbReference>
<organism evidence="8 9">
    <name type="scientific">Clostridium neonatale</name>
    <dbReference type="NCBI Taxonomy" id="137838"/>
    <lineage>
        <taxon>Bacteria</taxon>
        <taxon>Bacillati</taxon>
        <taxon>Bacillota</taxon>
        <taxon>Clostridia</taxon>
        <taxon>Eubacteriales</taxon>
        <taxon>Clostridiaceae</taxon>
        <taxon>Clostridium</taxon>
    </lineage>
</organism>
<dbReference type="InterPro" id="IPR051085">
    <property type="entry name" value="MB_O-acyltransferase"/>
</dbReference>
<dbReference type="Proteomes" id="UP000789738">
    <property type="component" value="Unassembled WGS sequence"/>
</dbReference>
<proteinExistence type="inferred from homology"/>
<evidence type="ECO:0000313" key="9">
    <source>
        <dbReference type="Proteomes" id="UP000789738"/>
    </source>
</evidence>
<keyword evidence="7 8" id="KW-0012">Acyltransferase</keyword>
<dbReference type="InterPro" id="IPR028362">
    <property type="entry name" value="AlgI"/>
</dbReference>
<keyword evidence="5" id="KW-1133">Transmembrane helix</keyword>
<gene>
    <name evidence="8" type="primary">algI</name>
    <name evidence="8" type="ORF">CNEO_41195</name>
</gene>
<comment type="subcellular location">
    <subcellularLocation>
        <location evidence="1">Cell membrane</location>
        <topology evidence="1">Multi-pass membrane protein</topology>
    </subcellularLocation>
</comment>
<evidence type="ECO:0000256" key="1">
    <source>
        <dbReference type="ARBA" id="ARBA00004651"/>
    </source>
</evidence>
<dbReference type="EMBL" id="CAKJVE010000004">
    <property type="protein sequence ID" value="CAG9704369.1"/>
    <property type="molecule type" value="Genomic_DNA"/>
</dbReference>
<dbReference type="PIRSF" id="PIRSF500217">
    <property type="entry name" value="AlgI"/>
    <property type="match status" value="1"/>
</dbReference>
<dbReference type="PIRSF" id="PIRSF016636">
    <property type="entry name" value="AlgI_DltB"/>
    <property type="match status" value="1"/>
</dbReference>
<dbReference type="GO" id="GO:0016746">
    <property type="term" value="F:acyltransferase activity"/>
    <property type="evidence" value="ECO:0007669"/>
    <property type="project" value="UniProtKB-KW"/>
</dbReference>
<keyword evidence="7 8" id="KW-0808">Transferase</keyword>
<dbReference type="PANTHER" id="PTHR13285:SF18">
    <property type="entry name" value="PROTEIN-CYSTEINE N-PALMITOYLTRANSFERASE RASP"/>
    <property type="match status" value="1"/>
</dbReference>
<evidence type="ECO:0000256" key="7">
    <source>
        <dbReference type="PIRNR" id="PIRNR016636"/>
    </source>
</evidence>
<reference evidence="8" key="1">
    <citation type="submission" date="2021-10" db="EMBL/GenBank/DDBJ databases">
        <authorList>
            <person name="Mesa V."/>
        </authorList>
    </citation>
    <scope>NUCLEOTIDE SEQUENCE</scope>
    <source>
        <strain evidence="8">CC3_PB</strain>
    </source>
</reference>
<evidence type="ECO:0000313" key="8">
    <source>
        <dbReference type="EMBL" id="CAG9704369.1"/>
    </source>
</evidence>
<comment type="caution">
    <text evidence="8">The sequence shown here is derived from an EMBL/GenBank/DDBJ whole genome shotgun (WGS) entry which is preliminary data.</text>
</comment>
<keyword evidence="3 7" id="KW-1003">Cell membrane</keyword>
<keyword evidence="6 7" id="KW-0472">Membrane</keyword>
<dbReference type="GO" id="GO:0005886">
    <property type="term" value="C:plasma membrane"/>
    <property type="evidence" value="ECO:0007669"/>
    <property type="project" value="UniProtKB-SubCell"/>
</dbReference>
<name>A0AA86JFH9_9CLOT</name>
<sequence>MVFSSIIFLFLFLPLVLAGYFLLKIEYRNIFLLIVSLAFYMVAKPKFILVLLTSIMINYVMGLCISYSKKNFNVLINRIVLTITVSLNLGLLFYFKYMNFFISSVNGIFKSNIALMNIALPLGISFFTFQGMSYTLDLYMGKVQVQKNFINIALYMSFFPKLSQGPITRYRDINGQIDSRECNIDKFYNGVTRFIIGLAKKVIIADQIGYVVDQIFSKSPTENSIAIAWIGAICYTIQIYFDFSGYSDMAIGLGKMFGFEFMENFNYPYISKNLTEFWRRWHISLSTWFRDYVYIPLGGNRSGNMYFNLFVVFLVTGIWHGAAWNFIIWGLWHGLFLIIEKILKVKNIKIKSPVFIKQLYTILIVLLGWVLFRAPNLNYAINYIGVMFGLVAVKNAGFTVFWYLTPKIITLIILALIASIPLKEVFENTYKAVENTYLEFIGKNLYLIVIFVISIMCVMTSTYNSFIYFKF</sequence>
<evidence type="ECO:0000256" key="2">
    <source>
        <dbReference type="ARBA" id="ARBA00010323"/>
    </source>
</evidence>
<evidence type="ECO:0000256" key="6">
    <source>
        <dbReference type="ARBA" id="ARBA00023136"/>
    </source>
</evidence>
<evidence type="ECO:0000256" key="5">
    <source>
        <dbReference type="ARBA" id="ARBA00022989"/>
    </source>
</evidence>
<evidence type="ECO:0000256" key="3">
    <source>
        <dbReference type="ARBA" id="ARBA00022475"/>
    </source>
</evidence>
<protein>
    <submittedName>
        <fullName evidence="8">Alginate O-acetylase AlgI</fullName>
        <ecNumber evidence="8">2.3.1.-</ecNumber>
    </submittedName>
</protein>